<evidence type="ECO:0000256" key="5">
    <source>
        <dbReference type="ARBA" id="ARBA00022679"/>
    </source>
</evidence>
<evidence type="ECO:0000256" key="1">
    <source>
        <dbReference type="ARBA" id="ARBA00005051"/>
    </source>
</evidence>
<dbReference type="EMBL" id="MCGG01000007">
    <property type="protein sequence ID" value="OEJ69416.1"/>
    <property type="molecule type" value="Genomic_DNA"/>
</dbReference>
<dbReference type="PANTHER" id="PTHR43071">
    <property type="entry name" value="2-AMINO-4-HYDROXY-6-HYDROXYMETHYLDIHYDROPTERIDINE PYROPHOSPHOKINASE"/>
    <property type="match status" value="1"/>
</dbReference>
<evidence type="ECO:0000256" key="10">
    <source>
        <dbReference type="ARBA" id="ARBA00029409"/>
    </source>
</evidence>
<dbReference type="Pfam" id="PF01288">
    <property type="entry name" value="HPPK"/>
    <property type="match status" value="1"/>
</dbReference>
<dbReference type="GO" id="GO:0016301">
    <property type="term" value="F:kinase activity"/>
    <property type="evidence" value="ECO:0007669"/>
    <property type="project" value="UniProtKB-KW"/>
</dbReference>
<dbReference type="GO" id="GO:0005524">
    <property type="term" value="F:ATP binding"/>
    <property type="evidence" value="ECO:0007669"/>
    <property type="project" value="UniProtKB-KW"/>
</dbReference>
<dbReference type="Proteomes" id="UP000095347">
    <property type="component" value="Unassembled WGS sequence"/>
</dbReference>
<dbReference type="Gene3D" id="3.30.70.560">
    <property type="entry name" value="7,8-Dihydro-6-hydroxymethylpterin-pyrophosphokinase HPPK"/>
    <property type="match status" value="1"/>
</dbReference>
<evidence type="ECO:0000313" key="14">
    <source>
        <dbReference type="EMBL" id="OEJ69416.1"/>
    </source>
</evidence>
<dbReference type="GO" id="GO:0046654">
    <property type="term" value="P:tetrahydrofolate biosynthetic process"/>
    <property type="evidence" value="ECO:0007669"/>
    <property type="project" value="UniProtKB-UniPathway"/>
</dbReference>
<dbReference type="STRING" id="28181.BEN30_03140"/>
<keyword evidence="9" id="KW-0289">Folate biosynthesis</keyword>
<feature type="domain" description="7,8-dihydro-6-hydroxymethylpterin-pyrophosphokinase" evidence="13">
    <location>
        <begin position="91"/>
        <end position="102"/>
    </location>
</feature>
<comment type="pathway">
    <text evidence="1">Cofactor biosynthesis; tetrahydrofolate biosynthesis; 2-amino-4-hydroxy-6-hydroxymethyl-7,8-dihydropteridine diphosphate from 7,8-dihydroneopterin triphosphate: step 4/4.</text>
</comment>
<dbReference type="AlphaFoldDB" id="A0A1E5QBU1"/>
<keyword evidence="5" id="KW-0808">Transferase</keyword>
<evidence type="ECO:0000256" key="4">
    <source>
        <dbReference type="ARBA" id="ARBA00016218"/>
    </source>
</evidence>
<comment type="caution">
    <text evidence="14">The sequence shown here is derived from an EMBL/GenBank/DDBJ whole genome shotgun (WGS) entry which is preliminary data.</text>
</comment>
<accession>A0A1E5QBU1</accession>
<keyword evidence="7 14" id="KW-0418">Kinase</keyword>
<keyword evidence="6" id="KW-0547">Nucleotide-binding</keyword>
<evidence type="ECO:0000256" key="7">
    <source>
        <dbReference type="ARBA" id="ARBA00022777"/>
    </source>
</evidence>
<evidence type="ECO:0000259" key="13">
    <source>
        <dbReference type="PROSITE" id="PS00794"/>
    </source>
</evidence>
<dbReference type="RefSeq" id="WP_069956568.1">
    <property type="nucleotide sequence ID" value="NZ_MCGG01000007.1"/>
</dbReference>
<evidence type="ECO:0000256" key="12">
    <source>
        <dbReference type="ARBA" id="ARBA00033413"/>
    </source>
</evidence>
<dbReference type="GO" id="GO:0046656">
    <property type="term" value="P:folic acid biosynthetic process"/>
    <property type="evidence" value="ECO:0007669"/>
    <property type="project" value="UniProtKB-KW"/>
</dbReference>
<dbReference type="OrthoDB" id="9808041at2"/>
<comment type="similarity">
    <text evidence="2">Belongs to the HPPK family.</text>
</comment>
<keyword evidence="8" id="KW-0067">ATP-binding</keyword>
<dbReference type="SUPFAM" id="SSF55083">
    <property type="entry name" value="6-hydroxymethyl-7,8-dihydropterin pyrophosphokinase, HPPK"/>
    <property type="match status" value="1"/>
</dbReference>
<keyword evidence="15" id="KW-1185">Reference proteome</keyword>
<evidence type="ECO:0000256" key="9">
    <source>
        <dbReference type="ARBA" id="ARBA00022909"/>
    </source>
</evidence>
<dbReference type="EC" id="2.7.6.3" evidence="3"/>
<dbReference type="PROSITE" id="PS00794">
    <property type="entry name" value="HPPK"/>
    <property type="match status" value="1"/>
</dbReference>
<dbReference type="InterPro" id="IPR000550">
    <property type="entry name" value="Hppk"/>
</dbReference>
<dbReference type="GO" id="GO:0003848">
    <property type="term" value="F:2-amino-4-hydroxy-6-hydroxymethyldihydropteridine diphosphokinase activity"/>
    <property type="evidence" value="ECO:0007669"/>
    <property type="project" value="UniProtKB-EC"/>
</dbReference>
<evidence type="ECO:0000256" key="3">
    <source>
        <dbReference type="ARBA" id="ARBA00013253"/>
    </source>
</evidence>
<reference evidence="15" key="1">
    <citation type="submission" date="2016-07" db="EMBL/GenBank/DDBJ databases">
        <authorList>
            <person name="Florea S."/>
            <person name="Webb J.S."/>
            <person name="Jaromczyk J."/>
            <person name="Schardl C.L."/>
        </authorList>
    </citation>
    <scope>NUCLEOTIDE SEQUENCE [LARGE SCALE GENOMIC DNA]</scope>
    <source>
        <strain evidence="15">MV-1</strain>
    </source>
</reference>
<evidence type="ECO:0000256" key="11">
    <source>
        <dbReference type="ARBA" id="ARBA00029766"/>
    </source>
</evidence>
<evidence type="ECO:0000256" key="2">
    <source>
        <dbReference type="ARBA" id="ARBA00005810"/>
    </source>
</evidence>
<name>A0A1E5QBU1_9PROT</name>
<gene>
    <name evidence="14" type="ORF">BEN30_03140</name>
</gene>
<organism evidence="14 15">
    <name type="scientific">Magnetovibrio blakemorei</name>
    <dbReference type="NCBI Taxonomy" id="28181"/>
    <lineage>
        <taxon>Bacteria</taxon>
        <taxon>Pseudomonadati</taxon>
        <taxon>Pseudomonadota</taxon>
        <taxon>Alphaproteobacteria</taxon>
        <taxon>Rhodospirillales</taxon>
        <taxon>Magnetovibrionaceae</taxon>
        <taxon>Magnetovibrio</taxon>
    </lineage>
</organism>
<protein>
    <recommendedName>
        <fullName evidence="4">2-amino-4-hydroxy-6-hydroxymethyldihydropteridine pyrophosphokinase</fullName>
        <ecNumber evidence="3">2.7.6.3</ecNumber>
    </recommendedName>
    <alternativeName>
        <fullName evidence="11">6-hydroxymethyl-7,8-dihydropterin pyrophosphokinase</fullName>
    </alternativeName>
    <alternativeName>
        <fullName evidence="12">7,8-dihydro-6-hydroxymethylpterin-pyrophosphokinase</fullName>
    </alternativeName>
</protein>
<dbReference type="PANTHER" id="PTHR43071:SF1">
    <property type="entry name" value="2-AMINO-4-HYDROXY-6-HYDROXYMETHYLDIHYDROPTERIDINE PYROPHOSPHOKINASE"/>
    <property type="match status" value="1"/>
</dbReference>
<sequence length="180" mass="19946">MILIGIGANLPSERFGSPVATVEAAVMALAERPEVKVLRRSRWFESAPVPMSDQPWYVNGACIVETRLDAPALLAVLHAIEADFGRVRGEKNAPRVLDLDLLAYDDFVSTDSDPFCVPHPRLHERAFVLLPLRDLVPGWSHPTTLQSLDALIAALSSEQIARPLEDPHTPEDSDFDEDWD</sequence>
<dbReference type="CDD" id="cd00483">
    <property type="entry name" value="HPPK"/>
    <property type="match status" value="1"/>
</dbReference>
<evidence type="ECO:0000313" key="15">
    <source>
        <dbReference type="Proteomes" id="UP000095347"/>
    </source>
</evidence>
<dbReference type="InterPro" id="IPR035907">
    <property type="entry name" value="Hppk_sf"/>
</dbReference>
<dbReference type="UniPathway" id="UPA00077">
    <property type="reaction ID" value="UER00155"/>
</dbReference>
<evidence type="ECO:0000256" key="6">
    <source>
        <dbReference type="ARBA" id="ARBA00022741"/>
    </source>
</evidence>
<proteinExistence type="inferred from homology"/>
<evidence type="ECO:0000256" key="8">
    <source>
        <dbReference type="ARBA" id="ARBA00022840"/>
    </source>
</evidence>
<comment type="function">
    <text evidence="10">Catalyzes the transfer of pyrophosphate from adenosine triphosphate (ATP) to 6-hydroxymethyl-7,8-dihydropterin, an enzymatic step in folate biosynthesis pathway.</text>
</comment>
<dbReference type="NCBIfam" id="TIGR01498">
    <property type="entry name" value="folK"/>
    <property type="match status" value="1"/>
</dbReference>